<dbReference type="PANTHER" id="PTHR16305:SF28">
    <property type="entry name" value="GUANYLATE CYCLASE DOMAIN-CONTAINING PROTEIN"/>
    <property type="match status" value="1"/>
</dbReference>
<dbReference type="GO" id="GO:0005524">
    <property type="term" value="F:ATP binding"/>
    <property type="evidence" value="ECO:0007669"/>
    <property type="project" value="UniProtKB-KW"/>
</dbReference>
<protein>
    <submittedName>
        <fullName evidence="4">AAA ATPase-like protein</fullName>
    </submittedName>
</protein>
<evidence type="ECO:0000256" key="1">
    <source>
        <dbReference type="ARBA" id="ARBA00022741"/>
    </source>
</evidence>
<reference evidence="4 5" key="1">
    <citation type="journal article" date="2013" name="Stand. Genomic Sci.">
        <title>Genomic Encyclopedia of Type Strains, Phase I: The one thousand microbial genomes (KMG-I) project.</title>
        <authorList>
            <person name="Kyrpides N.C."/>
            <person name="Woyke T."/>
            <person name="Eisen J.A."/>
            <person name="Garrity G."/>
            <person name="Lilburn T.G."/>
            <person name="Beck B.J."/>
            <person name="Whitman W.B."/>
            <person name="Hugenholtz P."/>
            <person name="Klenk H.P."/>
        </authorList>
    </citation>
    <scope>NUCLEOTIDE SEQUENCE [LARGE SCALE GENOMIC DNA]</scope>
    <source>
        <strain evidence="4 5">DSM 45044</strain>
    </source>
</reference>
<proteinExistence type="predicted"/>
<accession>A0A562UY75</accession>
<evidence type="ECO:0000313" key="5">
    <source>
        <dbReference type="Proteomes" id="UP000321617"/>
    </source>
</evidence>
<dbReference type="PANTHER" id="PTHR16305">
    <property type="entry name" value="TESTICULAR SOLUBLE ADENYLYL CYCLASE"/>
    <property type="match status" value="1"/>
</dbReference>
<dbReference type="CDD" id="cd07302">
    <property type="entry name" value="CHD"/>
    <property type="match status" value="1"/>
</dbReference>
<dbReference type="InterPro" id="IPR027417">
    <property type="entry name" value="P-loop_NTPase"/>
</dbReference>
<dbReference type="GO" id="GO:0004016">
    <property type="term" value="F:adenylate cyclase activity"/>
    <property type="evidence" value="ECO:0007669"/>
    <property type="project" value="TreeGrafter"/>
</dbReference>
<keyword evidence="2" id="KW-0067">ATP-binding</keyword>
<dbReference type="EMBL" id="VLLL01000007">
    <property type="protein sequence ID" value="TWJ10590.1"/>
    <property type="molecule type" value="Genomic_DNA"/>
</dbReference>
<sequence length="1136" mass="121189">MTCPFCGTVVVVPGARYCHNCGGPLSPVASMPATERRVVTVLFCDLSDFTAWSEDQDPERVGAVTDMVLAECAKAVNEYGGHVDKLTGDGLMAVFGAPIAHDDDAERAVRAAQRMRRAVRSLLKTESGGGVPLGLRVGLRSGLVVAGMQASVEYTVIGDTVNTAARLADAAAVGTVYASAETVTATRHVAAWRRLTPLRLKGKRKPVEVYELLGLHDEPGIRAGLGDQAPFVGRGPEMGRISGRLEAVIDRNEPISVVMTGDAGLGKTRFALESARLATSRGARVLSVRAAAYGQGYRLGPLADLVRKAIGLSISEDREAAERQLRRIVERHAAAGYDTSALNVELLLSVLGFGPAPQPANRPSDSAHADVDAEAVPAVVADLFNLMARETPLMLIVDDLHAATPQALNLLSAAVARLSGPILVLILGRPDLVRTAGVLTRISEAEAYTLTPLRGADAARLLSAFCDNGQVDPEDESLLLATAQGNPYYLAELVTLLTERGMLTESDGVWHLAPGSLTGRLLSADLAKVLTARIDSLPPTARQLLREVAVVGDTIPEAALEVFAGTLNGDFDAAMEELLSRRMLRRRTHGGYRFVTPLMREAAYAGLGRADLADRHARLARWAVDTDRLAPQQADEFVISHGTKAIDLADTMRLRPTAAAYRISDECVAAYGRAASRAMDAAEPDDALRLLTESERIAPLAVPDQLVRVRARLRLGRTGEALAGLEALASRLGVTLSGDGVADIGPDDATAVARTLLLAGRAYRADGEQDRAAVSWRHAWELADRAGLANEQTDALCRLGMLDYLGGRLRRAEERFTTALEVATGAEDGRAQAWALQHLAWVQTSRGDFAAADASLGRAARLFAAQRDRIGRAWVRSSAAFTRLLAGRLREAARLAEAFRPFGEQVGDAWAVGMLRAVNAYSAVELGEIAQADAMARRAFAAFDRIGDVWGRGFTLVVRATIARELGEPEHALELLDEAQAFAEEAGHPLLNGMALTLRGHCLLGMGDAAGAEAAARRTLSLAVPHEVLEPVKVGPMSLLAEARLAQGDRTAALRWLADVSKAYTSPALLYSRRRVVARYAQLLLEDGQHDAARRWALRALRAPGEDAASEEFATRVAIDSGVDTARAAGSMVPAS</sequence>
<dbReference type="Gene3D" id="1.25.40.10">
    <property type="entry name" value="Tetratricopeptide repeat domain"/>
    <property type="match status" value="2"/>
</dbReference>
<dbReference type="SMART" id="SM00028">
    <property type="entry name" value="TPR"/>
    <property type="match status" value="5"/>
</dbReference>
<gene>
    <name evidence="4" type="ORF">LX16_4009</name>
</gene>
<dbReference type="SUPFAM" id="SSF52540">
    <property type="entry name" value="P-loop containing nucleoside triphosphate hydrolases"/>
    <property type="match status" value="1"/>
</dbReference>
<dbReference type="GO" id="GO:0005737">
    <property type="term" value="C:cytoplasm"/>
    <property type="evidence" value="ECO:0007669"/>
    <property type="project" value="TreeGrafter"/>
</dbReference>
<dbReference type="SUPFAM" id="SSF55073">
    <property type="entry name" value="Nucleotide cyclase"/>
    <property type="match status" value="1"/>
</dbReference>
<dbReference type="Pfam" id="PF00211">
    <property type="entry name" value="Guanylate_cyc"/>
    <property type="match status" value="1"/>
</dbReference>
<evidence type="ECO:0000256" key="2">
    <source>
        <dbReference type="ARBA" id="ARBA00022840"/>
    </source>
</evidence>
<organism evidence="4 5">
    <name type="scientific">Stackebrandtia albiflava</name>
    <dbReference type="NCBI Taxonomy" id="406432"/>
    <lineage>
        <taxon>Bacteria</taxon>
        <taxon>Bacillati</taxon>
        <taxon>Actinomycetota</taxon>
        <taxon>Actinomycetes</taxon>
        <taxon>Glycomycetales</taxon>
        <taxon>Glycomycetaceae</taxon>
        <taxon>Stackebrandtia</taxon>
    </lineage>
</organism>
<evidence type="ECO:0000259" key="3">
    <source>
        <dbReference type="PROSITE" id="PS50125"/>
    </source>
</evidence>
<dbReference type="Gene3D" id="3.30.70.1230">
    <property type="entry name" value="Nucleotide cyclase"/>
    <property type="match status" value="1"/>
</dbReference>
<comment type="caution">
    <text evidence="4">The sequence shown here is derived from an EMBL/GenBank/DDBJ whole genome shotgun (WGS) entry which is preliminary data.</text>
</comment>
<dbReference type="InterPro" id="IPR019734">
    <property type="entry name" value="TPR_rpt"/>
</dbReference>
<dbReference type="InterPro" id="IPR041664">
    <property type="entry name" value="AAA_16"/>
</dbReference>
<dbReference type="Proteomes" id="UP000321617">
    <property type="component" value="Unassembled WGS sequence"/>
</dbReference>
<evidence type="ECO:0000313" key="4">
    <source>
        <dbReference type="EMBL" id="TWJ10590.1"/>
    </source>
</evidence>
<dbReference type="GO" id="GO:0009190">
    <property type="term" value="P:cyclic nucleotide biosynthetic process"/>
    <property type="evidence" value="ECO:0007669"/>
    <property type="project" value="InterPro"/>
</dbReference>
<dbReference type="OrthoDB" id="5476461at2"/>
<dbReference type="GO" id="GO:0035556">
    <property type="term" value="P:intracellular signal transduction"/>
    <property type="evidence" value="ECO:0007669"/>
    <property type="project" value="InterPro"/>
</dbReference>
<dbReference type="InterPro" id="IPR001054">
    <property type="entry name" value="A/G_cyclase"/>
</dbReference>
<dbReference type="PROSITE" id="PS50125">
    <property type="entry name" value="GUANYLATE_CYCLASE_2"/>
    <property type="match status" value="1"/>
</dbReference>
<feature type="domain" description="Guanylate cyclase" evidence="3">
    <location>
        <begin position="40"/>
        <end position="168"/>
    </location>
</feature>
<dbReference type="SUPFAM" id="SSF48452">
    <property type="entry name" value="TPR-like"/>
    <property type="match status" value="2"/>
</dbReference>
<dbReference type="AlphaFoldDB" id="A0A562UY75"/>
<dbReference type="Pfam" id="PF13191">
    <property type="entry name" value="AAA_16"/>
    <property type="match status" value="1"/>
</dbReference>
<dbReference type="InterPro" id="IPR029787">
    <property type="entry name" value="Nucleotide_cyclase"/>
</dbReference>
<keyword evidence="5" id="KW-1185">Reference proteome</keyword>
<keyword evidence="1" id="KW-0547">Nucleotide-binding</keyword>
<dbReference type="InterPro" id="IPR011990">
    <property type="entry name" value="TPR-like_helical_dom_sf"/>
</dbReference>
<dbReference type="SMART" id="SM00044">
    <property type="entry name" value="CYCc"/>
    <property type="match status" value="1"/>
</dbReference>
<name>A0A562UY75_9ACTN</name>
<dbReference type="RefSeq" id="WP_147141273.1">
    <property type="nucleotide sequence ID" value="NZ_BAABIJ010000003.1"/>
</dbReference>